<accession>A0A947GCI8</accession>
<dbReference type="Proteomes" id="UP000766595">
    <property type="component" value="Unassembled WGS sequence"/>
</dbReference>
<feature type="region of interest" description="Disordered" evidence="1">
    <location>
        <begin position="550"/>
        <end position="590"/>
    </location>
</feature>
<dbReference type="InterPro" id="IPR038610">
    <property type="entry name" value="FliK-like_C_sf"/>
</dbReference>
<dbReference type="InterPro" id="IPR021136">
    <property type="entry name" value="Flagellar_hook_control-like_C"/>
</dbReference>
<feature type="compositionally biased region" description="Low complexity" evidence="1">
    <location>
        <begin position="304"/>
        <end position="314"/>
    </location>
</feature>
<reference evidence="3 4" key="1">
    <citation type="submission" date="2021-06" db="EMBL/GenBank/DDBJ databases">
        <authorList>
            <person name="Grouzdev D.S."/>
            <person name="Koziaeva V."/>
        </authorList>
    </citation>
    <scope>NUCLEOTIDE SEQUENCE [LARGE SCALE GENOMIC DNA]</scope>
    <source>
        <strain evidence="3 4">22</strain>
    </source>
</reference>
<dbReference type="Pfam" id="PF02120">
    <property type="entry name" value="Flg_hook"/>
    <property type="match status" value="1"/>
</dbReference>
<feature type="compositionally biased region" description="Low complexity" evidence="1">
    <location>
        <begin position="212"/>
        <end position="244"/>
    </location>
</feature>
<feature type="region of interest" description="Disordered" evidence="1">
    <location>
        <begin position="51"/>
        <end position="74"/>
    </location>
</feature>
<feature type="region of interest" description="Disordered" evidence="1">
    <location>
        <begin position="130"/>
        <end position="181"/>
    </location>
</feature>
<evidence type="ECO:0000256" key="1">
    <source>
        <dbReference type="SAM" id="MobiDB-lite"/>
    </source>
</evidence>
<feature type="domain" description="Flagellar hook-length control protein-like C-terminal" evidence="2">
    <location>
        <begin position="474"/>
        <end position="556"/>
    </location>
</feature>
<keyword evidence="3" id="KW-0969">Cilium</keyword>
<feature type="compositionally biased region" description="Low complexity" evidence="1">
    <location>
        <begin position="51"/>
        <end position="60"/>
    </location>
</feature>
<feature type="compositionally biased region" description="Low complexity" evidence="1">
    <location>
        <begin position="257"/>
        <end position="297"/>
    </location>
</feature>
<feature type="compositionally biased region" description="Low complexity" evidence="1">
    <location>
        <begin position="340"/>
        <end position="352"/>
    </location>
</feature>
<keyword evidence="4" id="KW-1185">Reference proteome</keyword>
<feature type="compositionally biased region" description="Low complexity" evidence="1">
    <location>
        <begin position="171"/>
        <end position="181"/>
    </location>
</feature>
<feature type="compositionally biased region" description="Gly residues" evidence="1">
    <location>
        <begin position="159"/>
        <end position="170"/>
    </location>
</feature>
<feature type="compositionally biased region" description="Low complexity" evidence="1">
    <location>
        <begin position="137"/>
        <end position="150"/>
    </location>
</feature>
<keyword evidence="3" id="KW-0966">Cell projection</keyword>
<dbReference type="Gene3D" id="3.30.750.140">
    <property type="match status" value="1"/>
</dbReference>
<feature type="compositionally biased region" description="Low complexity" evidence="1">
    <location>
        <begin position="450"/>
        <end position="468"/>
    </location>
</feature>
<feature type="region of interest" description="Disordered" evidence="1">
    <location>
        <begin position="389"/>
        <end position="468"/>
    </location>
</feature>
<dbReference type="CDD" id="cd17470">
    <property type="entry name" value="T3SS_Flik_C"/>
    <property type="match status" value="1"/>
</dbReference>
<dbReference type="AlphaFoldDB" id="A0A947GCI8"/>
<feature type="compositionally biased region" description="Basic and acidic residues" evidence="1">
    <location>
        <begin position="398"/>
        <end position="415"/>
    </location>
</feature>
<proteinExistence type="predicted"/>
<comment type="caution">
    <text evidence="3">The sequence shown here is derived from an EMBL/GenBank/DDBJ whole genome shotgun (WGS) entry which is preliminary data.</text>
</comment>
<gene>
    <name evidence="3" type="ORF">KL771_07225</name>
</gene>
<evidence type="ECO:0000313" key="3">
    <source>
        <dbReference type="EMBL" id="MBT9289236.1"/>
    </source>
</evidence>
<name>A0A947GCI8_9HYPH</name>
<dbReference type="EMBL" id="JAHHZF010000003">
    <property type="protein sequence ID" value="MBT9289236.1"/>
    <property type="molecule type" value="Genomic_DNA"/>
</dbReference>
<evidence type="ECO:0000259" key="2">
    <source>
        <dbReference type="Pfam" id="PF02120"/>
    </source>
</evidence>
<evidence type="ECO:0000313" key="4">
    <source>
        <dbReference type="Proteomes" id="UP000766595"/>
    </source>
</evidence>
<keyword evidence="3" id="KW-0282">Flagellum</keyword>
<dbReference type="RefSeq" id="WP_261967877.1">
    <property type="nucleotide sequence ID" value="NZ_JAHHZF010000003.1"/>
</dbReference>
<protein>
    <submittedName>
        <fullName evidence="3">Flagellar hook-length control protein FliK</fullName>
    </submittedName>
</protein>
<sequence length="604" mass="56815">MAAISLLPAGAQTGTPATALAAGGATADGLFLDFMANFAASLNAPEAAAEAGGAAPQLPANARRRPGGSDDPTLDAAAAAAQAGLMASALQAQTPVPILFVAGLGSSPETATAPTADAGKTMAASAATGDAAGGGAAIQPAGGPDAGAASPVGIRPGATGPGGMGPGGAGPAAAVNAASTPGTGAAVPAASFAALMAALGVDEAAAPADGIAPPSGASARADASAAAGDRPAPSAAPAAAASTPGVPPGAGRITVRSLAPGAARGAASGAPVTAASPGADGSIPASATAGSASEAAAPSPPEVVAPAATGPSGAAKGGGTTAAREASGTSPGATSIPADAGAATGKTAAKAAHQMADGLEAGTDPAEQGSDVRAVDPAAPQAAGTRIAAGPGLAEPAGHAHRDAADRNGGDRDADGSAIDAATNPGDNSGANPGAAPTFGPGKGPDGLHDAAATGPGAADTARGAPAEQVAAAVQSAAARSDKRLEIRLDPPELGKVDIRMQIGNDGEVRAHLVVERAETLDMMLRDQRGLERSLEQSGMKLADNGVSFSLRQDGGQPGGDGWRNPYGADRRGDAAQASDEEIALPAALPYRRPERAGGIDLSV</sequence>
<organism evidence="3 4">
    <name type="scientific">Prosthecodimorpha staleyi</name>
    <dbReference type="NCBI Taxonomy" id="2840188"/>
    <lineage>
        <taxon>Bacteria</taxon>
        <taxon>Pseudomonadati</taxon>
        <taxon>Pseudomonadota</taxon>
        <taxon>Alphaproteobacteria</taxon>
        <taxon>Hyphomicrobiales</taxon>
        <taxon>Ancalomicrobiaceae</taxon>
        <taxon>Prosthecodimorpha</taxon>
    </lineage>
</organism>
<feature type="region of interest" description="Disordered" evidence="1">
    <location>
        <begin position="212"/>
        <end position="355"/>
    </location>
</feature>